<feature type="domain" description="SAM" evidence="16">
    <location>
        <begin position="648"/>
        <end position="711"/>
    </location>
</feature>
<evidence type="ECO:0000256" key="10">
    <source>
        <dbReference type="ARBA" id="ARBA00023136"/>
    </source>
</evidence>
<evidence type="ECO:0000259" key="16">
    <source>
        <dbReference type="PROSITE" id="PS50105"/>
    </source>
</evidence>
<dbReference type="GO" id="GO:0005886">
    <property type="term" value="C:plasma membrane"/>
    <property type="evidence" value="ECO:0007669"/>
    <property type="project" value="TreeGrafter"/>
</dbReference>
<dbReference type="Pfam" id="PF01404">
    <property type="entry name" value="Ephrin_lbd"/>
    <property type="match status" value="1"/>
</dbReference>
<evidence type="ECO:0000313" key="18">
    <source>
        <dbReference type="EMBL" id="KAB0402691.1"/>
    </source>
</evidence>
<evidence type="ECO:0000256" key="4">
    <source>
        <dbReference type="ARBA" id="ARBA00022692"/>
    </source>
</evidence>
<dbReference type="Gene3D" id="3.30.200.20">
    <property type="entry name" value="Phosphorylase Kinase, domain 1"/>
    <property type="match status" value="1"/>
</dbReference>
<keyword evidence="3" id="KW-0808">Transferase</keyword>
<dbReference type="PROSITE" id="PS51550">
    <property type="entry name" value="EPH_LBD"/>
    <property type="match status" value="1"/>
</dbReference>
<dbReference type="FunFam" id="2.60.40.1770:FF:000001">
    <property type="entry name" value="Ephrin type-A receptor 5"/>
    <property type="match status" value="1"/>
</dbReference>
<evidence type="ECO:0000256" key="2">
    <source>
        <dbReference type="ARBA" id="ARBA00011902"/>
    </source>
</evidence>
<feature type="region of interest" description="Disordered" evidence="15">
    <location>
        <begin position="587"/>
        <end position="623"/>
    </location>
</feature>
<evidence type="ECO:0000256" key="9">
    <source>
        <dbReference type="ARBA" id="ARBA00022989"/>
    </source>
</evidence>
<dbReference type="OrthoDB" id="4062651at2759"/>
<reference evidence="18 19" key="1">
    <citation type="journal article" date="2019" name="PLoS ONE">
        <title>Genomic analyses reveal an absence of contemporary introgressive admixture between fin whales and blue whales, despite known hybrids.</title>
        <authorList>
            <person name="Westbury M.V."/>
            <person name="Petersen B."/>
            <person name="Lorenzen E.D."/>
        </authorList>
    </citation>
    <scope>NUCLEOTIDE SEQUENCE [LARGE SCALE GENOMIC DNA]</scope>
    <source>
        <strain evidence="18">FinWhale-01</strain>
    </source>
</reference>
<dbReference type="InterPro" id="IPR001245">
    <property type="entry name" value="Ser-Thr/Tyr_kinase_cat_dom"/>
</dbReference>
<keyword evidence="12" id="KW-0675">Receptor</keyword>
<keyword evidence="13" id="KW-0325">Glycoprotein</keyword>
<evidence type="ECO:0000256" key="6">
    <source>
        <dbReference type="ARBA" id="ARBA00022741"/>
    </source>
</evidence>
<dbReference type="Gene3D" id="2.60.40.10">
    <property type="entry name" value="Immunoglobulins"/>
    <property type="match status" value="1"/>
</dbReference>
<dbReference type="InterPro" id="IPR008979">
    <property type="entry name" value="Galactose-bd-like_sf"/>
</dbReference>
<keyword evidence="6" id="KW-0547">Nucleotide-binding</keyword>
<organism evidence="18 19">
    <name type="scientific">Balaenoptera physalus</name>
    <name type="common">Fin whale</name>
    <name type="synonym">Balaena physalus</name>
    <dbReference type="NCBI Taxonomy" id="9770"/>
    <lineage>
        <taxon>Eukaryota</taxon>
        <taxon>Metazoa</taxon>
        <taxon>Chordata</taxon>
        <taxon>Craniata</taxon>
        <taxon>Vertebrata</taxon>
        <taxon>Euteleostomi</taxon>
        <taxon>Mammalia</taxon>
        <taxon>Eutheria</taxon>
        <taxon>Laurasiatheria</taxon>
        <taxon>Artiodactyla</taxon>
        <taxon>Whippomorpha</taxon>
        <taxon>Cetacea</taxon>
        <taxon>Mysticeti</taxon>
        <taxon>Balaenopteridae</taxon>
        <taxon>Balaenoptera</taxon>
    </lineage>
</organism>
<dbReference type="SUPFAM" id="SSF47769">
    <property type="entry name" value="SAM/Pointed domain"/>
    <property type="match status" value="1"/>
</dbReference>
<dbReference type="Gene3D" id="2.60.120.260">
    <property type="entry name" value="Galactose-binding domain-like"/>
    <property type="match status" value="2"/>
</dbReference>
<dbReference type="Proteomes" id="UP000437017">
    <property type="component" value="Unassembled WGS sequence"/>
</dbReference>
<dbReference type="AlphaFoldDB" id="A0A6A1Q976"/>
<dbReference type="GO" id="GO:0030425">
    <property type="term" value="C:dendrite"/>
    <property type="evidence" value="ECO:0007669"/>
    <property type="project" value="TreeGrafter"/>
</dbReference>
<dbReference type="PROSITE" id="PS00791">
    <property type="entry name" value="RECEPTOR_TYR_KIN_V_2"/>
    <property type="match status" value="1"/>
</dbReference>
<dbReference type="PANTHER" id="PTHR46877:SF7">
    <property type="entry name" value="EPHRIN TYPE-A RECEPTOR 8"/>
    <property type="match status" value="1"/>
</dbReference>
<dbReference type="Pfam" id="PF25599">
    <property type="entry name" value="Ephrin_CRD"/>
    <property type="match status" value="1"/>
</dbReference>
<dbReference type="GO" id="GO:0005005">
    <property type="term" value="F:transmembrane-ephrin receptor activity"/>
    <property type="evidence" value="ECO:0007669"/>
    <property type="project" value="TreeGrafter"/>
</dbReference>
<keyword evidence="10" id="KW-0472">Membrane</keyword>
<dbReference type="Pfam" id="PF07714">
    <property type="entry name" value="PK_Tyr_Ser-Thr"/>
    <property type="match status" value="1"/>
</dbReference>
<sequence>NLLDTSTIHGDWGWLTYPAHGPPAQVHVACGERGPGAASRFSWLCSLCPQWDSINEVDESFRPIHTYQVCNVMSPNQNNWLRTSWVPRDGARRVYAEIKFTLRDCNSMPGESQFLKIDTIAADESFTGADLGVRRLKLNTEVRGVGPLSKRGFYLAFQDIGACLAILSLRIYYKKCPTMVRNLAAFSEAVTGADSSSLVEVRGQCVRHSEERDTPKMYCSAEGEWLVPIGKCVCSAGYEERRDACVACELGFYKSAPGDQLCARCPPHSHSAAPAAQACRCDLSYFRAALDPPSAACTRDDITYNAVCRRCPWALGHCETCGSSTRFVPQQTSLVQASLLVANLLAHMNYSFWIEAVNGVSDLSPEPRRAAVVNITTNQAGKGERGRPPGRGPLADHPSHGQDKEMQSYSTLKAVRARTSAGCGRFSQAMEVETGKPRTADTARPSSTRTKRRCTIRMGRVSAGPGDLDAEDEVTVGTSAGLGVAQIEASRIHIEKIIGSGELQGLGCPGEGHPVQRDTGAKMPHMARHSGVRGWESAESGALKAGYTERQRRDFLSEASIMGQFDHPNIIRLEGVVTRGRCQATAASPCRAPPAGVRALGPSPDHPALPHPPGSGPQMTWQGRGPRAWNPSGNPTFPGALGQLAMIVTEYMENGSLDTFLRSLDPADLGKGEPDSQVSTAFLYRDVRALGITLMGHQKKILGSIQTMRAQLTSTQGPHRHL</sequence>
<dbReference type="FunFam" id="2.10.50.10:FF:000001">
    <property type="entry name" value="Ephrin type-A receptor 5"/>
    <property type="match status" value="1"/>
</dbReference>
<keyword evidence="4" id="KW-0812">Transmembrane</keyword>
<dbReference type="EMBL" id="SGJD01000960">
    <property type="protein sequence ID" value="KAB0402691.1"/>
    <property type="molecule type" value="Genomic_DNA"/>
</dbReference>
<keyword evidence="5" id="KW-0677">Repeat</keyword>
<evidence type="ECO:0000256" key="5">
    <source>
        <dbReference type="ARBA" id="ARBA00022737"/>
    </source>
</evidence>
<dbReference type="EC" id="2.7.10.1" evidence="2"/>
<dbReference type="InterPro" id="IPR001426">
    <property type="entry name" value="Tyr_kinase_rcpt_V_CS"/>
</dbReference>
<keyword evidence="7" id="KW-0418">Kinase</keyword>
<evidence type="ECO:0000256" key="3">
    <source>
        <dbReference type="ARBA" id="ARBA00022679"/>
    </source>
</evidence>
<dbReference type="SUPFAM" id="SSF49785">
    <property type="entry name" value="Galactose-binding domain-like"/>
    <property type="match status" value="1"/>
</dbReference>
<keyword evidence="9" id="KW-1133">Transmembrane helix</keyword>
<feature type="compositionally biased region" description="Basic and acidic residues" evidence="15">
    <location>
        <begin position="397"/>
        <end position="406"/>
    </location>
</feature>
<dbReference type="InterPro" id="IPR013783">
    <property type="entry name" value="Ig-like_fold"/>
</dbReference>
<dbReference type="InterPro" id="IPR013761">
    <property type="entry name" value="SAM/pointed_sf"/>
</dbReference>
<gene>
    <name evidence="18" type="ORF">E2I00_010136</name>
</gene>
<evidence type="ECO:0000256" key="11">
    <source>
        <dbReference type="ARBA" id="ARBA00023137"/>
    </source>
</evidence>
<protein>
    <recommendedName>
        <fullName evidence="2">receptor protein-tyrosine kinase</fullName>
        <ecNumber evidence="2">2.7.10.1</ecNumber>
    </recommendedName>
</protein>
<dbReference type="PROSITE" id="PS50105">
    <property type="entry name" value="SAM_DOMAIN"/>
    <property type="match status" value="1"/>
</dbReference>
<name>A0A6A1Q976_BALPH</name>
<evidence type="ECO:0000313" key="19">
    <source>
        <dbReference type="Proteomes" id="UP000437017"/>
    </source>
</evidence>
<evidence type="ECO:0000256" key="14">
    <source>
        <dbReference type="ARBA" id="ARBA00051243"/>
    </source>
</evidence>
<comment type="subcellular location">
    <subcellularLocation>
        <location evidence="1">Membrane</location>
        <topology evidence="1">Single-pass membrane protein</topology>
    </subcellularLocation>
</comment>
<evidence type="ECO:0000256" key="8">
    <source>
        <dbReference type="ARBA" id="ARBA00022840"/>
    </source>
</evidence>
<dbReference type="SMART" id="SM00615">
    <property type="entry name" value="EPH_lbd"/>
    <property type="match status" value="1"/>
</dbReference>
<dbReference type="PANTHER" id="PTHR46877">
    <property type="entry name" value="EPH RECEPTOR A5"/>
    <property type="match status" value="1"/>
</dbReference>
<evidence type="ECO:0000256" key="12">
    <source>
        <dbReference type="ARBA" id="ARBA00023170"/>
    </source>
</evidence>
<feature type="compositionally biased region" description="Pro residues" evidence="15">
    <location>
        <begin position="604"/>
        <end position="615"/>
    </location>
</feature>
<dbReference type="InterPro" id="IPR001660">
    <property type="entry name" value="SAM"/>
</dbReference>
<dbReference type="InterPro" id="IPR001090">
    <property type="entry name" value="Ephrin_rcpt_lig-bd_dom"/>
</dbReference>
<keyword evidence="11" id="KW-0829">Tyrosine-protein kinase</keyword>
<dbReference type="InterPro" id="IPR011009">
    <property type="entry name" value="Kinase-like_dom_sf"/>
</dbReference>
<keyword evidence="8" id="KW-0067">ATP-binding</keyword>
<accession>A0A6A1Q976</accession>
<dbReference type="InterPro" id="IPR050449">
    <property type="entry name" value="Ephrin_rcpt_TKs"/>
</dbReference>
<evidence type="ECO:0000256" key="7">
    <source>
        <dbReference type="ARBA" id="ARBA00022777"/>
    </source>
</evidence>
<dbReference type="Gene3D" id="1.10.150.50">
    <property type="entry name" value="Transcription Factor, Ets-1"/>
    <property type="match status" value="1"/>
</dbReference>
<evidence type="ECO:0000259" key="17">
    <source>
        <dbReference type="PROSITE" id="PS51550"/>
    </source>
</evidence>
<dbReference type="PROSITE" id="PS00790">
    <property type="entry name" value="RECEPTOR_TYR_KIN_V_1"/>
    <property type="match status" value="1"/>
</dbReference>
<feature type="non-terminal residue" evidence="18">
    <location>
        <position position="1"/>
    </location>
</feature>
<comment type="catalytic activity">
    <reaction evidence="14">
        <text>L-tyrosyl-[protein] + ATP = O-phospho-L-tyrosyl-[protein] + ADP + H(+)</text>
        <dbReference type="Rhea" id="RHEA:10596"/>
        <dbReference type="Rhea" id="RHEA-COMP:10136"/>
        <dbReference type="Rhea" id="RHEA-COMP:20101"/>
        <dbReference type="ChEBI" id="CHEBI:15378"/>
        <dbReference type="ChEBI" id="CHEBI:30616"/>
        <dbReference type="ChEBI" id="CHEBI:46858"/>
        <dbReference type="ChEBI" id="CHEBI:61978"/>
        <dbReference type="ChEBI" id="CHEBI:456216"/>
        <dbReference type="EC" id="2.7.10.1"/>
    </reaction>
</comment>
<evidence type="ECO:0000256" key="1">
    <source>
        <dbReference type="ARBA" id="ARBA00004167"/>
    </source>
</evidence>
<keyword evidence="19" id="KW-1185">Reference proteome</keyword>
<feature type="region of interest" description="Disordered" evidence="15">
    <location>
        <begin position="375"/>
        <end position="407"/>
    </location>
</feature>
<evidence type="ECO:0000256" key="15">
    <source>
        <dbReference type="SAM" id="MobiDB-lite"/>
    </source>
</evidence>
<dbReference type="Gene3D" id="2.60.40.1770">
    <property type="entry name" value="ephrin a2 ectodomain"/>
    <property type="match status" value="1"/>
</dbReference>
<dbReference type="GO" id="GO:0007411">
    <property type="term" value="P:axon guidance"/>
    <property type="evidence" value="ECO:0007669"/>
    <property type="project" value="TreeGrafter"/>
</dbReference>
<comment type="caution">
    <text evidence="18">The sequence shown here is derived from an EMBL/GenBank/DDBJ whole genome shotgun (WGS) entry which is preliminary data.</text>
</comment>
<dbReference type="SUPFAM" id="SSF56112">
    <property type="entry name" value="Protein kinase-like (PK-like)"/>
    <property type="match status" value="1"/>
</dbReference>
<dbReference type="SMART" id="SM01411">
    <property type="entry name" value="Ephrin_rec_like"/>
    <property type="match status" value="1"/>
</dbReference>
<proteinExistence type="predicted"/>
<feature type="region of interest" description="Disordered" evidence="15">
    <location>
        <begin position="430"/>
        <end position="451"/>
    </location>
</feature>
<dbReference type="GO" id="GO:0005524">
    <property type="term" value="F:ATP binding"/>
    <property type="evidence" value="ECO:0007669"/>
    <property type="project" value="UniProtKB-KW"/>
</dbReference>
<evidence type="ECO:0000256" key="13">
    <source>
        <dbReference type="ARBA" id="ARBA00023180"/>
    </source>
</evidence>
<feature type="domain" description="Eph LBD" evidence="17">
    <location>
        <begin position="1"/>
        <end position="181"/>
    </location>
</feature>